<gene>
    <name evidence="2" type="ORF">EGT67_09065</name>
</gene>
<accession>A0A3S3APC8</accession>
<dbReference type="Pfam" id="PF13191">
    <property type="entry name" value="AAA_16"/>
    <property type="match status" value="1"/>
</dbReference>
<dbReference type="InterPro" id="IPR041664">
    <property type="entry name" value="AAA_16"/>
</dbReference>
<evidence type="ECO:0000313" key="2">
    <source>
        <dbReference type="EMBL" id="RVW09613.1"/>
    </source>
</evidence>
<dbReference type="SUPFAM" id="SSF52540">
    <property type="entry name" value="P-loop containing nucleoside triphosphate hydrolases"/>
    <property type="match status" value="1"/>
</dbReference>
<dbReference type="Proteomes" id="UP000286208">
    <property type="component" value="Unassembled WGS sequence"/>
</dbReference>
<sequence length="546" mass="60056">MSSNSMDLIRPTLDGAGIVALEIQEREFPGEHWVIITVDPKSVALGQSLAGELEKRLLRGDESSITVLFRGAIHDSTDAEDSQSGGKLADPAVDRLIQLLEARSRTSDAVPSLKYMEDPRASLPAIGSSRHHLIYGRRGVGKTALLLEVKRQAEEAGHVVVWLNSHTIRRLNADEAFSVVVESILEAVVIRAGSSESSAISVLDQLRQTISESTDSGATAVSKIPEMNRTLRRVLRTDLLRLFVFLDDFYLLDSTVQPYLLDHVASVLRDCDAWMKIASIERLTRPFEVSTKVGIESPHDALIVDLDVTLENPSTAQNFLESVLESYLSTAGIKSARKIAKIQALGRLVLASGGVPRDYLNLFSASILAARDRSSQAAEIGKEDVAVAAGRYSRSKKRDLEQDVMEESSAIIISALEDVKSQAKDSGTTYFKVDIAQKTHPGYEILADLVDLRFAHLVQSSISDQHRAGVKYEAYVLALSEYTEVRLHRGLDILDIENGQWLWQKTGKAGTSTKLTATNFRDKLRLAPLLDLDRLAKFANTVEESP</sequence>
<protein>
    <recommendedName>
        <fullName evidence="1">Orc1-like AAA ATPase domain-containing protein</fullName>
    </recommendedName>
</protein>
<proteinExistence type="predicted"/>
<keyword evidence="3" id="KW-1185">Reference proteome</keyword>
<dbReference type="AlphaFoldDB" id="A0A3S3APC8"/>
<reference evidence="2 3" key="1">
    <citation type="submission" date="2018-11" db="EMBL/GenBank/DDBJ databases">
        <title>Rhodococcus spongicola sp. nov. and Rhodococcus xishaensis sp. nov. from marine sponges.</title>
        <authorList>
            <person name="Li L."/>
            <person name="Lin H.W."/>
        </authorList>
    </citation>
    <scope>NUCLEOTIDE SEQUENCE [LARGE SCALE GENOMIC DNA]</scope>
    <source>
        <strain evidence="2 3">CCTCC AB2014297</strain>
    </source>
</reference>
<dbReference type="OrthoDB" id="4008664at2"/>
<comment type="caution">
    <text evidence="2">The sequence shown here is derived from an EMBL/GenBank/DDBJ whole genome shotgun (WGS) entry which is preliminary data.</text>
</comment>
<organism evidence="2 3">
    <name type="scientific">Prescottella agglutinans</name>
    <dbReference type="NCBI Taxonomy" id="1644129"/>
    <lineage>
        <taxon>Bacteria</taxon>
        <taxon>Bacillati</taxon>
        <taxon>Actinomycetota</taxon>
        <taxon>Actinomycetes</taxon>
        <taxon>Mycobacteriales</taxon>
        <taxon>Nocardiaceae</taxon>
        <taxon>Prescottella</taxon>
    </lineage>
</organism>
<feature type="domain" description="Orc1-like AAA ATPase" evidence="1">
    <location>
        <begin position="126"/>
        <end position="257"/>
    </location>
</feature>
<dbReference type="InterPro" id="IPR027417">
    <property type="entry name" value="P-loop_NTPase"/>
</dbReference>
<evidence type="ECO:0000259" key="1">
    <source>
        <dbReference type="Pfam" id="PF13191"/>
    </source>
</evidence>
<name>A0A3S3APC8_9NOCA</name>
<evidence type="ECO:0000313" key="3">
    <source>
        <dbReference type="Proteomes" id="UP000286208"/>
    </source>
</evidence>
<dbReference type="EMBL" id="RKLP01000004">
    <property type="protein sequence ID" value="RVW09613.1"/>
    <property type="molecule type" value="Genomic_DNA"/>
</dbReference>
<dbReference type="Gene3D" id="3.40.50.300">
    <property type="entry name" value="P-loop containing nucleotide triphosphate hydrolases"/>
    <property type="match status" value="1"/>
</dbReference>